<gene>
    <name evidence="1" type="ORF">S06H3_38598</name>
</gene>
<comment type="caution">
    <text evidence="1">The sequence shown here is derived from an EMBL/GenBank/DDBJ whole genome shotgun (WGS) entry which is preliminary data.</text>
</comment>
<proteinExistence type="predicted"/>
<organism evidence="1">
    <name type="scientific">marine sediment metagenome</name>
    <dbReference type="NCBI Taxonomy" id="412755"/>
    <lineage>
        <taxon>unclassified sequences</taxon>
        <taxon>metagenomes</taxon>
        <taxon>ecological metagenomes</taxon>
    </lineage>
</organism>
<name>X1Q3R9_9ZZZZ</name>
<reference evidence="1" key="1">
    <citation type="journal article" date="2014" name="Front. Microbiol.">
        <title>High frequency of phylogenetically diverse reductive dehalogenase-homologous genes in deep subseafloor sedimentary metagenomes.</title>
        <authorList>
            <person name="Kawai M."/>
            <person name="Futagami T."/>
            <person name="Toyoda A."/>
            <person name="Takaki Y."/>
            <person name="Nishi S."/>
            <person name="Hori S."/>
            <person name="Arai W."/>
            <person name="Tsubouchi T."/>
            <person name="Morono Y."/>
            <person name="Uchiyama I."/>
            <person name="Ito T."/>
            <person name="Fujiyama A."/>
            <person name="Inagaki F."/>
            <person name="Takami H."/>
        </authorList>
    </citation>
    <scope>NUCLEOTIDE SEQUENCE</scope>
    <source>
        <strain evidence="1">Expedition CK06-06</strain>
    </source>
</reference>
<dbReference type="AlphaFoldDB" id="X1Q3R9"/>
<sequence length="90" mass="10064">MSYRHYTRDQFWAVFENMHGTQLKGAPDQDILETCTDQRFEIGSRRQLPAPDNRIFHYCFAPTALGLDDAHAAVVAAGGPPTQFGCAYNS</sequence>
<accession>X1Q3R9</accession>
<feature type="non-terminal residue" evidence="1">
    <location>
        <position position="90"/>
    </location>
</feature>
<evidence type="ECO:0000313" key="1">
    <source>
        <dbReference type="EMBL" id="GAI37884.1"/>
    </source>
</evidence>
<protein>
    <submittedName>
        <fullName evidence="1">Uncharacterized protein</fullName>
    </submittedName>
</protein>
<dbReference type="EMBL" id="BARV01023537">
    <property type="protein sequence ID" value="GAI37884.1"/>
    <property type="molecule type" value="Genomic_DNA"/>
</dbReference>